<dbReference type="SUPFAM" id="SSF143865">
    <property type="entry name" value="CorA soluble domain-like"/>
    <property type="match status" value="1"/>
</dbReference>
<keyword evidence="10" id="KW-0472">Membrane</keyword>
<evidence type="ECO:0000256" key="2">
    <source>
        <dbReference type="ARBA" id="ARBA00009765"/>
    </source>
</evidence>
<organism evidence="11">
    <name type="scientific">Serratia marcescens</name>
    <dbReference type="NCBI Taxonomy" id="615"/>
    <lineage>
        <taxon>Bacteria</taxon>
        <taxon>Pseudomonadati</taxon>
        <taxon>Pseudomonadota</taxon>
        <taxon>Gammaproteobacteria</taxon>
        <taxon>Enterobacterales</taxon>
        <taxon>Yersiniaceae</taxon>
        <taxon>Serratia</taxon>
    </lineage>
</organism>
<keyword evidence="4" id="KW-1003">Cell membrane</keyword>
<keyword evidence="3" id="KW-0813">Transport</keyword>
<comment type="subcellular location">
    <subcellularLocation>
        <location evidence="1">Cell membrane</location>
        <topology evidence="1">Multi-pass membrane protein</topology>
    </subcellularLocation>
</comment>
<reference evidence="11" key="1">
    <citation type="submission" date="2016-05" db="EMBL/GenBank/DDBJ databases">
        <authorList>
            <person name="Cock P.J.A."/>
            <person name="Cock P.J.A."/>
        </authorList>
    </citation>
    <scope>NUCLEOTIDE SEQUENCE</scope>
    <source>
        <strain evidence="11">PWN146_assembly</strain>
    </source>
</reference>
<dbReference type="GO" id="GO:0050897">
    <property type="term" value="F:cobalt ion binding"/>
    <property type="evidence" value="ECO:0007669"/>
    <property type="project" value="TreeGrafter"/>
</dbReference>
<evidence type="ECO:0000256" key="10">
    <source>
        <dbReference type="ARBA" id="ARBA00023136"/>
    </source>
</evidence>
<dbReference type="PANTHER" id="PTHR46494:SF3">
    <property type="entry name" value="ZINC TRANSPORT PROTEIN ZNTB"/>
    <property type="match status" value="1"/>
</dbReference>
<dbReference type="RefSeq" id="WP_202669540.1">
    <property type="nucleotide sequence ID" value="NZ_JAENMM010000001.1"/>
</dbReference>
<dbReference type="Gene3D" id="1.20.58.340">
    <property type="entry name" value="Magnesium transport protein CorA, transmembrane region"/>
    <property type="match status" value="2"/>
</dbReference>
<gene>
    <name evidence="11" type="primary">zntB_1</name>
    <name evidence="11" type="ORF">PWN146_01974</name>
</gene>
<comment type="similarity">
    <text evidence="2">Belongs to the CorA metal ion transporter (MIT) (TC 1.A.35) family.</text>
</comment>
<dbReference type="EMBL" id="LT575490">
    <property type="protein sequence ID" value="SAY43283.1"/>
    <property type="molecule type" value="Genomic_DNA"/>
</dbReference>
<keyword evidence="7" id="KW-0862">Zinc</keyword>
<evidence type="ECO:0000256" key="1">
    <source>
        <dbReference type="ARBA" id="ARBA00004651"/>
    </source>
</evidence>
<evidence type="ECO:0000256" key="4">
    <source>
        <dbReference type="ARBA" id="ARBA00022475"/>
    </source>
</evidence>
<accession>A0A1C3HE08</accession>
<dbReference type="InterPro" id="IPR045861">
    <property type="entry name" value="CorA_cytoplasmic_dom"/>
</dbReference>
<name>A0A1C3HE08_SERMA</name>
<dbReference type="GO" id="GO:0015087">
    <property type="term" value="F:cobalt ion transmembrane transporter activity"/>
    <property type="evidence" value="ECO:0007669"/>
    <property type="project" value="TreeGrafter"/>
</dbReference>
<dbReference type="Pfam" id="PF01544">
    <property type="entry name" value="CorA"/>
    <property type="match status" value="1"/>
</dbReference>
<dbReference type="GO" id="GO:0000287">
    <property type="term" value="F:magnesium ion binding"/>
    <property type="evidence" value="ECO:0007669"/>
    <property type="project" value="TreeGrafter"/>
</dbReference>
<evidence type="ECO:0000256" key="3">
    <source>
        <dbReference type="ARBA" id="ARBA00022448"/>
    </source>
</evidence>
<evidence type="ECO:0000256" key="7">
    <source>
        <dbReference type="ARBA" id="ARBA00022833"/>
    </source>
</evidence>
<sequence length="342" mass="39327">MVQRLAEKMHKLDFDDEVTGLIYGHAFRSGEPPARLNSQQVCQAYQALPPGDGFIWLHLNLNHAAAEKWLKNHFAISDFFFHEIRHGSHTTRIERQGDDLFAVLNDVIFHPEDSNPETATLWLYCCRGLVVTVRHKPVRLIERLLGRLTVLQLASSTELLAHLLEEQEDVLEQVVRQANQYVDTIEDRLLTRRVKRNRAELGRMRRMLLRFQRLLAPEPAALFRLLNRPPTWLSREVVQDLRQFTEEFTVVLNDLASLTERIRLLQEELGAKLMEQNNRTLYTLTVITVLALPINIVAGFFGMNVGGIPLASNHHGFILLVLLVGSFTLIAGYLAFRRRDET</sequence>
<dbReference type="SUPFAM" id="SSF144083">
    <property type="entry name" value="Magnesium transport protein CorA, transmembrane region"/>
    <property type="match status" value="1"/>
</dbReference>
<proteinExistence type="inferred from homology"/>
<dbReference type="CDD" id="cd12834">
    <property type="entry name" value="ZntB_u1"/>
    <property type="match status" value="1"/>
</dbReference>
<dbReference type="InterPro" id="IPR002523">
    <property type="entry name" value="MgTranspt_CorA/ZnTranspt_ZntB"/>
</dbReference>
<keyword evidence="9" id="KW-0406">Ion transport</keyword>
<keyword evidence="8" id="KW-1133">Transmembrane helix</keyword>
<dbReference type="AlphaFoldDB" id="A0A1C3HE08"/>
<keyword evidence="5" id="KW-0997">Cell inner membrane</keyword>
<dbReference type="InterPro" id="IPR045863">
    <property type="entry name" value="CorA_TM1_TM2"/>
</dbReference>
<evidence type="ECO:0000256" key="8">
    <source>
        <dbReference type="ARBA" id="ARBA00022989"/>
    </source>
</evidence>
<evidence type="ECO:0000256" key="6">
    <source>
        <dbReference type="ARBA" id="ARBA00022692"/>
    </source>
</evidence>
<dbReference type="GO" id="GO:0015095">
    <property type="term" value="F:magnesium ion transmembrane transporter activity"/>
    <property type="evidence" value="ECO:0007669"/>
    <property type="project" value="TreeGrafter"/>
</dbReference>
<dbReference type="GO" id="GO:0005886">
    <property type="term" value="C:plasma membrane"/>
    <property type="evidence" value="ECO:0007669"/>
    <property type="project" value="UniProtKB-SubCell"/>
</dbReference>
<dbReference type="PANTHER" id="PTHR46494">
    <property type="entry name" value="CORA FAMILY METAL ION TRANSPORTER (EUROFUNG)"/>
    <property type="match status" value="1"/>
</dbReference>
<evidence type="ECO:0000256" key="9">
    <source>
        <dbReference type="ARBA" id="ARBA00023065"/>
    </source>
</evidence>
<evidence type="ECO:0000313" key="11">
    <source>
        <dbReference type="EMBL" id="SAY43283.1"/>
    </source>
</evidence>
<keyword evidence="6" id="KW-0812">Transmembrane</keyword>
<evidence type="ECO:0000256" key="5">
    <source>
        <dbReference type="ARBA" id="ARBA00022519"/>
    </source>
</evidence>
<dbReference type="Gene3D" id="3.30.460.20">
    <property type="entry name" value="CorA soluble domain-like"/>
    <property type="match status" value="1"/>
</dbReference>
<protein>
    <submittedName>
        <fullName evidence="11">Zinc transport protein ZntB</fullName>
    </submittedName>
</protein>